<evidence type="ECO:0000313" key="2">
    <source>
        <dbReference type="EMBL" id="CDS02817.1"/>
    </source>
</evidence>
<feature type="transmembrane region" description="Helical" evidence="1">
    <location>
        <begin position="139"/>
        <end position="158"/>
    </location>
</feature>
<reference evidence="2" key="1">
    <citation type="journal article" date="2014" name="Genome Announc.">
        <title>De novo whole-genome sequence and genome annotation of Lichtheimia ramosa.</title>
        <authorList>
            <person name="Linde J."/>
            <person name="Schwartze V."/>
            <person name="Binder U."/>
            <person name="Lass-Florl C."/>
            <person name="Voigt K."/>
            <person name="Horn F."/>
        </authorList>
    </citation>
    <scope>NUCLEOTIDE SEQUENCE</scope>
    <source>
        <strain evidence="2">JMRC FSU:6197</strain>
    </source>
</reference>
<proteinExistence type="predicted"/>
<protein>
    <submittedName>
        <fullName evidence="2">Uncharacterized protein</fullName>
    </submittedName>
</protein>
<name>A0A077W5Y6_9FUNG</name>
<sequence>MIIDFIHHRSFLHVPASNRKHNNVDTTTSSDISVAVTLALEEPSGRTHSYLPYSNHALDISKTRDHALYVEEEMGTKSLLHPPNSTSSHHLGSFITDPTTLNEEAAAIPSTARGGGPCSAASLTDFRRYNTRQRSPKKVAAIIIICILLLLGAVATFICWPRIPQIKLAGQGTVGKARGPEDATDWGPDQQHPWLRTSWLVNVTLDNQDNFIPTRVNRLDVVLADYDTKQPFARSYATDLVLSPRTDTQLTMLFDVEYETPSLKDPTFEHLYNACGPQKISVSAPPALNITLQVSDFESDHKQYVFNKFYHQAVFTLPGIAWKPTVIQDSPLDEGFQCPNN</sequence>
<keyword evidence="1" id="KW-1133">Transmembrane helix</keyword>
<evidence type="ECO:0000256" key="1">
    <source>
        <dbReference type="SAM" id="Phobius"/>
    </source>
</evidence>
<keyword evidence="1" id="KW-0812">Transmembrane</keyword>
<organism evidence="2">
    <name type="scientific">Lichtheimia ramosa</name>
    <dbReference type="NCBI Taxonomy" id="688394"/>
    <lineage>
        <taxon>Eukaryota</taxon>
        <taxon>Fungi</taxon>
        <taxon>Fungi incertae sedis</taxon>
        <taxon>Mucoromycota</taxon>
        <taxon>Mucoromycotina</taxon>
        <taxon>Mucoromycetes</taxon>
        <taxon>Mucorales</taxon>
        <taxon>Lichtheimiaceae</taxon>
        <taxon>Lichtheimia</taxon>
    </lineage>
</organism>
<keyword evidence="1" id="KW-0472">Membrane</keyword>
<dbReference type="OrthoDB" id="5582002at2759"/>
<dbReference type="AlphaFoldDB" id="A0A077W5Y6"/>
<accession>A0A077W5Y6</accession>
<dbReference type="EMBL" id="LK023313">
    <property type="protein sequence ID" value="CDS02817.1"/>
    <property type="molecule type" value="Genomic_DNA"/>
</dbReference>
<gene>
    <name evidence="2" type="ORF">LRAMOSA00221</name>
</gene>